<proteinExistence type="predicted"/>
<dbReference type="AlphaFoldDB" id="A0A645BBT7"/>
<gene>
    <name evidence="1" type="ORF">SDC9_106013</name>
</gene>
<protein>
    <submittedName>
        <fullName evidence="1">Uncharacterized protein</fullName>
    </submittedName>
</protein>
<comment type="caution">
    <text evidence="1">The sequence shown here is derived from an EMBL/GenBank/DDBJ whole genome shotgun (WGS) entry which is preliminary data.</text>
</comment>
<reference evidence="1" key="1">
    <citation type="submission" date="2019-08" db="EMBL/GenBank/DDBJ databases">
        <authorList>
            <person name="Kucharzyk K."/>
            <person name="Murdoch R.W."/>
            <person name="Higgins S."/>
            <person name="Loffler F."/>
        </authorList>
    </citation>
    <scope>NUCLEOTIDE SEQUENCE</scope>
</reference>
<sequence length="83" mass="9868">MQRGVRQDKQGRRVQRIYLILHKHLPAQGDRHQKLHALVEMRPVHVPRIVPAHLQIKRLHLHARPLLPPLCPNMQIKQQNNIR</sequence>
<accession>A0A645BBT7</accession>
<organism evidence="1">
    <name type="scientific">bioreactor metagenome</name>
    <dbReference type="NCBI Taxonomy" id="1076179"/>
    <lineage>
        <taxon>unclassified sequences</taxon>
        <taxon>metagenomes</taxon>
        <taxon>ecological metagenomes</taxon>
    </lineage>
</organism>
<name>A0A645BBT7_9ZZZZ</name>
<dbReference type="EMBL" id="VSSQ01017158">
    <property type="protein sequence ID" value="MPM59174.1"/>
    <property type="molecule type" value="Genomic_DNA"/>
</dbReference>
<evidence type="ECO:0000313" key="1">
    <source>
        <dbReference type="EMBL" id="MPM59174.1"/>
    </source>
</evidence>